<keyword evidence="7 12" id="KW-0067">ATP-binding</keyword>
<dbReference type="GO" id="GO:0003677">
    <property type="term" value="F:DNA binding"/>
    <property type="evidence" value="ECO:0007669"/>
    <property type="project" value="UniProtKB-UniRule"/>
</dbReference>
<keyword evidence="6 12" id="KW-0347">Helicase</keyword>
<dbReference type="PANTHER" id="PTHR30153">
    <property type="entry name" value="REPLICATIVE DNA HELICASE DNAB"/>
    <property type="match status" value="1"/>
</dbReference>
<keyword evidence="4 12" id="KW-0547">Nucleotide-binding</keyword>
<dbReference type="InterPro" id="IPR007692">
    <property type="entry name" value="DNA_helicase_DnaB"/>
</dbReference>
<dbReference type="InterPro" id="IPR016136">
    <property type="entry name" value="DNA_helicase_N/primase_C"/>
</dbReference>
<keyword evidence="3 12" id="KW-0235">DNA replication</keyword>
<evidence type="ECO:0000256" key="11">
    <source>
        <dbReference type="NCBIfam" id="TIGR00665"/>
    </source>
</evidence>
<dbReference type="InterPro" id="IPR007693">
    <property type="entry name" value="DNA_helicase_DnaB-like_N"/>
</dbReference>
<evidence type="ECO:0000256" key="7">
    <source>
        <dbReference type="ARBA" id="ARBA00022840"/>
    </source>
</evidence>
<dbReference type="Gene3D" id="1.10.860.10">
    <property type="entry name" value="DNAb Helicase, Chain A"/>
    <property type="match status" value="1"/>
</dbReference>
<dbReference type="PROSITE" id="PS51199">
    <property type="entry name" value="SF4_HELICASE"/>
    <property type="match status" value="1"/>
</dbReference>
<evidence type="ECO:0000256" key="3">
    <source>
        <dbReference type="ARBA" id="ARBA00022705"/>
    </source>
</evidence>
<evidence type="ECO:0000313" key="15">
    <source>
        <dbReference type="Proteomes" id="UP000178092"/>
    </source>
</evidence>
<dbReference type="GO" id="GO:0006269">
    <property type="term" value="P:DNA replication, synthesis of primer"/>
    <property type="evidence" value="ECO:0007669"/>
    <property type="project" value="UniProtKB-UniRule"/>
</dbReference>
<evidence type="ECO:0000256" key="8">
    <source>
        <dbReference type="ARBA" id="ARBA00023125"/>
    </source>
</evidence>
<dbReference type="Gene3D" id="3.40.50.300">
    <property type="entry name" value="P-loop containing nucleotide triphosphate hydrolases"/>
    <property type="match status" value="1"/>
</dbReference>
<proteinExistence type="inferred from homology"/>
<dbReference type="InterPro" id="IPR003593">
    <property type="entry name" value="AAA+_ATPase"/>
</dbReference>
<dbReference type="Proteomes" id="UP000178092">
    <property type="component" value="Unassembled WGS sequence"/>
</dbReference>
<keyword evidence="8 12" id="KW-0238">DNA-binding</keyword>
<feature type="domain" description="SF4 helicase" evidence="13">
    <location>
        <begin position="188"/>
        <end position="461"/>
    </location>
</feature>
<organism evidence="14 15">
    <name type="scientific">Candidatus Wildermuthbacteria bacterium RIFCSPHIGHO2_02_FULL_45_25</name>
    <dbReference type="NCBI Taxonomy" id="1802450"/>
    <lineage>
        <taxon>Bacteria</taxon>
        <taxon>Candidatus Wildermuthiibacteriota</taxon>
    </lineage>
</organism>
<dbReference type="NCBIfam" id="TIGR00665">
    <property type="entry name" value="DnaB"/>
    <property type="match status" value="1"/>
</dbReference>
<name>A0A1G2R321_9BACT</name>
<evidence type="ECO:0000256" key="4">
    <source>
        <dbReference type="ARBA" id="ARBA00022741"/>
    </source>
</evidence>
<dbReference type="SMART" id="SM00382">
    <property type="entry name" value="AAA"/>
    <property type="match status" value="1"/>
</dbReference>
<dbReference type="Pfam" id="PF00772">
    <property type="entry name" value="DnaB"/>
    <property type="match status" value="1"/>
</dbReference>
<keyword evidence="9" id="KW-0413">Isomerase</keyword>
<keyword evidence="2 12" id="KW-0639">Primosome</keyword>
<evidence type="ECO:0000259" key="13">
    <source>
        <dbReference type="PROSITE" id="PS51199"/>
    </source>
</evidence>
<reference evidence="14 15" key="1">
    <citation type="journal article" date="2016" name="Nat. Commun.">
        <title>Thousands of microbial genomes shed light on interconnected biogeochemical processes in an aquifer system.</title>
        <authorList>
            <person name="Anantharaman K."/>
            <person name="Brown C.T."/>
            <person name="Hug L.A."/>
            <person name="Sharon I."/>
            <person name="Castelle C.J."/>
            <person name="Probst A.J."/>
            <person name="Thomas B.C."/>
            <person name="Singh A."/>
            <person name="Wilkins M.J."/>
            <person name="Karaoz U."/>
            <person name="Brodie E.L."/>
            <person name="Williams K.H."/>
            <person name="Hubbard S.S."/>
            <person name="Banfield J.F."/>
        </authorList>
    </citation>
    <scope>NUCLEOTIDE SEQUENCE [LARGE SCALE GENOMIC DNA]</scope>
</reference>
<dbReference type="SUPFAM" id="SSF48024">
    <property type="entry name" value="N-terminal domain of DnaB helicase"/>
    <property type="match status" value="1"/>
</dbReference>
<evidence type="ECO:0000256" key="6">
    <source>
        <dbReference type="ARBA" id="ARBA00022806"/>
    </source>
</evidence>
<keyword evidence="5 12" id="KW-0378">Hydrolase</keyword>
<evidence type="ECO:0000256" key="1">
    <source>
        <dbReference type="ARBA" id="ARBA00008428"/>
    </source>
</evidence>
<dbReference type="EMBL" id="MHTV01000014">
    <property type="protein sequence ID" value="OHA67226.1"/>
    <property type="molecule type" value="Genomic_DNA"/>
</dbReference>
<dbReference type="EC" id="5.6.2.3" evidence="11 12"/>
<dbReference type="GO" id="GO:0016887">
    <property type="term" value="F:ATP hydrolysis activity"/>
    <property type="evidence" value="ECO:0007669"/>
    <property type="project" value="RHEA"/>
</dbReference>
<evidence type="ECO:0000256" key="10">
    <source>
        <dbReference type="ARBA" id="ARBA00048954"/>
    </source>
</evidence>
<dbReference type="AlphaFoldDB" id="A0A1G2R321"/>
<dbReference type="GO" id="GO:1990077">
    <property type="term" value="C:primosome complex"/>
    <property type="evidence" value="ECO:0007669"/>
    <property type="project" value="UniProtKB-UniRule"/>
</dbReference>
<dbReference type="GO" id="GO:0005524">
    <property type="term" value="F:ATP binding"/>
    <property type="evidence" value="ECO:0007669"/>
    <property type="project" value="UniProtKB-UniRule"/>
</dbReference>
<evidence type="ECO:0000313" key="14">
    <source>
        <dbReference type="EMBL" id="OHA67226.1"/>
    </source>
</evidence>
<comment type="caution">
    <text evidence="14">The sequence shown here is derived from an EMBL/GenBank/DDBJ whole genome shotgun (WGS) entry which is preliminary data.</text>
</comment>
<gene>
    <name evidence="14" type="ORF">A3C04_01685</name>
</gene>
<evidence type="ECO:0000256" key="2">
    <source>
        <dbReference type="ARBA" id="ARBA00022515"/>
    </source>
</evidence>
<dbReference type="InterPro" id="IPR007694">
    <property type="entry name" value="DNA_helicase_DnaB-like_C"/>
</dbReference>
<dbReference type="InterPro" id="IPR036185">
    <property type="entry name" value="DNA_heli_DnaB-like_N_sf"/>
</dbReference>
<sequence length="470" mass="52740">MAEHYQKTKKNPEVPGKLPPQNVEAEMCLLGGLMLDKDAIIRVADFLEPRDFYKQTHQDIYAVMKELFEKSEPIDLLSVSSRLKETEALEAIGGNTYLTELINTVPTASHVLNYAKTVQNKRILRDLISVSYEIGQMGYNETEDPQVLLDQAEQEIFAIAQKSVAHNFIHVREGLKAAFERLDRLSSHQKATRGIPTGFVDMDAMLSGFQPSDLIILAARPSLGKSALALDIARRVAVNEKVPVGIFSLEMSEDQLVDRLISAQGNVDSWRLRTGKLSSQGEENDFSRIQETMGILSETPLYIDDTSSQTVLQMRAMARRLQANHGLGLIIVDYLQLIKPRNSMTGMVQQITEISRDLKILARELNVPVLALSQLSRSVEQRFPPRPRLSDLRDSGSIEQDADVVMFIYREDRYKQQETVEPTAGVIAEIIVAKHRNGPIGSFKLHFSPNTVSFSDLAKETNYPSEPVDF</sequence>
<comment type="catalytic activity">
    <reaction evidence="10 12">
        <text>ATP + H2O = ADP + phosphate + H(+)</text>
        <dbReference type="Rhea" id="RHEA:13065"/>
        <dbReference type="ChEBI" id="CHEBI:15377"/>
        <dbReference type="ChEBI" id="CHEBI:15378"/>
        <dbReference type="ChEBI" id="CHEBI:30616"/>
        <dbReference type="ChEBI" id="CHEBI:43474"/>
        <dbReference type="ChEBI" id="CHEBI:456216"/>
        <dbReference type="EC" id="5.6.2.3"/>
    </reaction>
</comment>
<evidence type="ECO:0000256" key="12">
    <source>
        <dbReference type="RuleBase" id="RU362085"/>
    </source>
</evidence>
<comment type="function">
    <text evidence="12">The main replicative DNA helicase, it participates in initiation and elongation during chromosome replication. Travels ahead of the DNA replisome, separating dsDNA into templates for DNA synthesis. A processive ATP-dependent 5'-3' DNA helicase it has DNA-dependent ATPase activity.</text>
</comment>
<evidence type="ECO:0000256" key="9">
    <source>
        <dbReference type="ARBA" id="ARBA00023235"/>
    </source>
</evidence>
<accession>A0A1G2R321</accession>
<dbReference type="SUPFAM" id="SSF52540">
    <property type="entry name" value="P-loop containing nucleoside triphosphate hydrolases"/>
    <property type="match status" value="1"/>
</dbReference>
<comment type="similarity">
    <text evidence="1 12">Belongs to the helicase family. DnaB subfamily.</text>
</comment>
<evidence type="ECO:0000256" key="5">
    <source>
        <dbReference type="ARBA" id="ARBA00022801"/>
    </source>
</evidence>
<dbReference type="Pfam" id="PF03796">
    <property type="entry name" value="DnaB_C"/>
    <property type="match status" value="1"/>
</dbReference>
<dbReference type="CDD" id="cd00984">
    <property type="entry name" value="DnaB_C"/>
    <property type="match status" value="1"/>
</dbReference>
<dbReference type="GO" id="GO:0043139">
    <property type="term" value="F:5'-3' DNA helicase activity"/>
    <property type="evidence" value="ECO:0007669"/>
    <property type="project" value="UniProtKB-EC"/>
</dbReference>
<dbReference type="PANTHER" id="PTHR30153:SF2">
    <property type="entry name" value="REPLICATIVE DNA HELICASE"/>
    <property type="match status" value="1"/>
</dbReference>
<dbReference type="GO" id="GO:0005829">
    <property type="term" value="C:cytosol"/>
    <property type="evidence" value="ECO:0007669"/>
    <property type="project" value="TreeGrafter"/>
</dbReference>
<protein>
    <recommendedName>
        <fullName evidence="11 12">Replicative DNA helicase</fullName>
        <ecNumber evidence="11 12">5.6.2.3</ecNumber>
    </recommendedName>
</protein>
<dbReference type="InterPro" id="IPR027417">
    <property type="entry name" value="P-loop_NTPase"/>
</dbReference>
<dbReference type="FunFam" id="1.10.860.10:FF:000001">
    <property type="entry name" value="Replicative DNA helicase"/>
    <property type="match status" value="1"/>
</dbReference>